<evidence type="ECO:0000313" key="2">
    <source>
        <dbReference type="Proteomes" id="UP000007813"/>
    </source>
</evidence>
<sequence>MLARVLGYLATIDIIDWYTVRDGANRYDLREYDAARFKRVVNLIAE</sequence>
<organism evidence="1 2">
    <name type="scientific">Halogranum salarium B-1</name>
    <dbReference type="NCBI Taxonomy" id="1210908"/>
    <lineage>
        <taxon>Archaea</taxon>
        <taxon>Methanobacteriati</taxon>
        <taxon>Methanobacteriota</taxon>
        <taxon>Stenosarchaea group</taxon>
        <taxon>Halobacteria</taxon>
        <taxon>Halobacteriales</taxon>
        <taxon>Haloferacaceae</taxon>
    </lineage>
</organism>
<gene>
    <name evidence="1" type="ORF">HSB1_43130</name>
</gene>
<proteinExistence type="predicted"/>
<comment type="caution">
    <text evidence="1">The sequence shown here is derived from an EMBL/GenBank/DDBJ whole genome shotgun (WGS) entry which is preliminary data.</text>
</comment>
<dbReference type="AlphaFoldDB" id="J2Z9N6"/>
<name>J2Z9N6_9EURY</name>
<dbReference type="Proteomes" id="UP000007813">
    <property type="component" value="Unassembled WGS sequence"/>
</dbReference>
<reference evidence="1 2" key="1">
    <citation type="journal article" date="2012" name="J. Bacteriol.">
        <title>Draft Genome Sequence of the Extremely Halophilic Archaeon Halogranum salarium B-1T.</title>
        <authorList>
            <person name="Kim K.K."/>
            <person name="Lee K.C."/>
            <person name="Lee J.S."/>
        </authorList>
    </citation>
    <scope>NUCLEOTIDE SEQUENCE [LARGE SCALE GENOMIC DNA]</scope>
    <source>
        <strain evidence="1 2">B-1</strain>
    </source>
</reference>
<accession>J2Z9N6</accession>
<evidence type="ECO:0000313" key="1">
    <source>
        <dbReference type="EMBL" id="EJN57350.1"/>
    </source>
</evidence>
<dbReference type="EMBL" id="ALJD01000014">
    <property type="protein sequence ID" value="EJN57350.1"/>
    <property type="molecule type" value="Genomic_DNA"/>
</dbReference>
<protein>
    <submittedName>
        <fullName evidence="1">Uncharacterized protein</fullName>
    </submittedName>
</protein>